<dbReference type="PANTHER" id="PTHR33116">
    <property type="entry name" value="REVERSE TRANSCRIPTASE ZINC-BINDING DOMAIN-CONTAINING PROTEIN-RELATED-RELATED"/>
    <property type="match status" value="1"/>
</dbReference>
<organism evidence="1 2">
    <name type="scientific">Cardamine amara subsp. amara</name>
    <dbReference type="NCBI Taxonomy" id="228776"/>
    <lineage>
        <taxon>Eukaryota</taxon>
        <taxon>Viridiplantae</taxon>
        <taxon>Streptophyta</taxon>
        <taxon>Embryophyta</taxon>
        <taxon>Tracheophyta</taxon>
        <taxon>Spermatophyta</taxon>
        <taxon>Magnoliopsida</taxon>
        <taxon>eudicotyledons</taxon>
        <taxon>Gunneridae</taxon>
        <taxon>Pentapetalae</taxon>
        <taxon>rosids</taxon>
        <taxon>malvids</taxon>
        <taxon>Brassicales</taxon>
        <taxon>Brassicaceae</taxon>
        <taxon>Cardamineae</taxon>
        <taxon>Cardamine</taxon>
    </lineage>
</organism>
<dbReference type="EMBL" id="JBANAX010000888">
    <property type="protein sequence ID" value="KAL1189748.1"/>
    <property type="molecule type" value="Genomic_DNA"/>
</dbReference>
<proteinExistence type="predicted"/>
<sequence length="141" mass="16419">MTLPVYAMSYFQLTKHQCEKLTSAMSSFWWNSVENKRKIHWVAWEKMCNSKSNGGLGFRDLENFIQDLLAKQAWRLLQAPNSLIAQVYKARYFAESEFLEAEIGGRPSYAWRSIIHGRELLKKGLIRDIGNGNNTMVWLDK</sequence>
<protein>
    <submittedName>
        <fullName evidence="1">Mitochondrial protein</fullName>
    </submittedName>
</protein>
<gene>
    <name evidence="1" type="ORF">V5N11_036228</name>
</gene>
<dbReference type="PANTHER" id="PTHR33116:SF86">
    <property type="entry name" value="REVERSE TRANSCRIPTASE DOMAIN-CONTAINING PROTEIN"/>
    <property type="match status" value="1"/>
</dbReference>
<comment type="caution">
    <text evidence="1">The sequence shown here is derived from an EMBL/GenBank/DDBJ whole genome shotgun (WGS) entry which is preliminary data.</text>
</comment>
<evidence type="ECO:0000313" key="2">
    <source>
        <dbReference type="Proteomes" id="UP001558713"/>
    </source>
</evidence>
<accession>A0ABD0Z4W3</accession>
<dbReference type="AlphaFoldDB" id="A0ABD0Z4W3"/>
<keyword evidence="2" id="KW-1185">Reference proteome</keyword>
<reference evidence="1 2" key="1">
    <citation type="submission" date="2024-04" db="EMBL/GenBank/DDBJ databases">
        <title>Genome assembly C_amara_ONT_v2.</title>
        <authorList>
            <person name="Yant L."/>
            <person name="Moore C."/>
            <person name="Slenker M."/>
        </authorList>
    </citation>
    <scope>NUCLEOTIDE SEQUENCE [LARGE SCALE GENOMIC DNA]</scope>
    <source>
        <tissue evidence="1">Leaf</tissue>
    </source>
</reference>
<dbReference type="Proteomes" id="UP001558713">
    <property type="component" value="Unassembled WGS sequence"/>
</dbReference>
<evidence type="ECO:0000313" key="1">
    <source>
        <dbReference type="EMBL" id="KAL1189748.1"/>
    </source>
</evidence>
<name>A0ABD0Z4W3_CARAN</name>